<evidence type="ECO:0000313" key="2">
    <source>
        <dbReference type="EMBL" id="RKH61108.1"/>
    </source>
</evidence>
<proteinExistence type="predicted"/>
<evidence type="ECO:0000256" key="1">
    <source>
        <dbReference type="SAM" id="MobiDB-lite"/>
    </source>
</evidence>
<organism evidence="2 3">
    <name type="scientific">Corallococcus aberystwythensis</name>
    <dbReference type="NCBI Taxonomy" id="2316722"/>
    <lineage>
        <taxon>Bacteria</taxon>
        <taxon>Pseudomonadati</taxon>
        <taxon>Myxococcota</taxon>
        <taxon>Myxococcia</taxon>
        <taxon>Myxococcales</taxon>
        <taxon>Cystobacterineae</taxon>
        <taxon>Myxococcaceae</taxon>
        <taxon>Corallococcus</taxon>
    </lineage>
</organism>
<dbReference type="AlphaFoldDB" id="A0A3A8PYZ6"/>
<evidence type="ECO:0008006" key="4">
    <source>
        <dbReference type="Google" id="ProtNLM"/>
    </source>
</evidence>
<keyword evidence="3" id="KW-1185">Reference proteome</keyword>
<dbReference type="Proteomes" id="UP000267003">
    <property type="component" value="Unassembled WGS sequence"/>
</dbReference>
<feature type="region of interest" description="Disordered" evidence="1">
    <location>
        <begin position="59"/>
        <end position="85"/>
    </location>
</feature>
<dbReference type="EMBL" id="RAWK01000156">
    <property type="protein sequence ID" value="RKH61108.1"/>
    <property type="molecule type" value="Genomic_DNA"/>
</dbReference>
<evidence type="ECO:0000313" key="3">
    <source>
        <dbReference type="Proteomes" id="UP000267003"/>
    </source>
</evidence>
<sequence length="489" mass="53492">MDFDEALRELGMDADPGGDAVRRAYLRQLKTRKPETDPEGFARLREAYETVLALREGRAAPRTRAEPLASPAQAATPEGDAAPGSQDALERFRAEFRALPSEAPPDVPVEVARRAVEALPDVAEPWQWLTGALVAANKLPEAVAAYRAAYQRGHFAFLAELAQRFPRELVVAEVDLLGRQASHDFLWKLAERLLDSDSPVLAARCLGYAFLRMGQKPSEPPPPSAWFAQVVLLLHSHSQPELAVAITGRYAGWLQAEGIPEAFKDAESAPLWRRAEQLNALPEDFSPNLRIVLAHAAVGGDLSAAREALLALLEHEPEETREAVAVLRAQAPDLDALLGLSTQPLPEPDRMASAWRSIQKALGTPQGRGSMSAVFILLFFLLKSLLGGSASSSGTVERPVAKEARRVAAVLCSRLPEAGDPLCGRLQQLVVWGADHRCTRVQREWADVERELDARAATLDANDPMKQVALERMTSAREEFGRSLQFLCQ</sequence>
<dbReference type="RefSeq" id="WP_120557816.1">
    <property type="nucleotide sequence ID" value="NZ_RAWK01000156.1"/>
</dbReference>
<protein>
    <recommendedName>
        <fullName evidence="4">J domain-containing protein</fullName>
    </recommendedName>
</protein>
<accession>A0A3A8PYZ6</accession>
<reference evidence="3" key="1">
    <citation type="submission" date="2018-09" db="EMBL/GenBank/DDBJ databases">
        <authorList>
            <person name="Livingstone P.G."/>
            <person name="Whitworth D.E."/>
        </authorList>
    </citation>
    <scope>NUCLEOTIDE SEQUENCE [LARGE SCALE GENOMIC DNA]</scope>
    <source>
        <strain evidence="3">AB050A</strain>
    </source>
</reference>
<name>A0A3A8PYZ6_9BACT</name>
<dbReference type="OrthoDB" id="9816462at2"/>
<comment type="caution">
    <text evidence="2">The sequence shown here is derived from an EMBL/GenBank/DDBJ whole genome shotgun (WGS) entry which is preliminary data.</text>
</comment>
<gene>
    <name evidence="2" type="ORF">D7W81_24515</name>
</gene>